<evidence type="ECO:0000256" key="15">
    <source>
        <dbReference type="ARBA" id="ARBA00029679"/>
    </source>
</evidence>
<evidence type="ECO:0000259" key="20">
    <source>
        <dbReference type="PROSITE" id="PS50290"/>
    </source>
</evidence>
<dbReference type="PANTHER" id="PTHR11139:SF125">
    <property type="entry name" value="SERINE_THREONINE-PROTEIN KINASE MEC1"/>
    <property type="match status" value="1"/>
</dbReference>
<comment type="subcellular location">
    <subcellularLocation>
        <location evidence="1">Nucleus</location>
    </subcellularLocation>
</comment>
<evidence type="ECO:0000256" key="10">
    <source>
        <dbReference type="ARBA" id="ARBA00022840"/>
    </source>
</evidence>
<organism evidence="23 24">
    <name type="scientific">Naumovozyma castellii</name>
    <name type="common">Yeast</name>
    <name type="synonym">Saccharomyces castellii</name>
    <dbReference type="NCBI Taxonomy" id="27288"/>
    <lineage>
        <taxon>Eukaryota</taxon>
        <taxon>Fungi</taxon>
        <taxon>Dikarya</taxon>
        <taxon>Ascomycota</taxon>
        <taxon>Saccharomycotina</taxon>
        <taxon>Saccharomycetes</taxon>
        <taxon>Saccharomycetales</taxon>
        <taxon>Saccharomycetaceae</taxon>
        <taxon>Naumovozyma</taxon>
    </lineage>
</organism>
<evidence type="ECO:0000256" key="2">
    <source>
        <dbReference type="ARBA" id="ARBA00010769"/>
    </source>
</evidence>
<evidence type="ECO:0000256" key="12">
    <source>
        <dbReference type="ARBA" id="ARBA00023204"/>
    </source>
</evidence>
<dbReference type="GO" id="GO:0007131">
    <property type="term" value="P:reciprocal meiotic recombination"/>
    <property type="evidence" value="ECO:0007669"/>
    <property type="project" value="EnsemblFungi"/>
</dbReference>
<dbReference type="HOGENOM" id="CLU_000178_4_0_1"/>
<evidence type="ECO:0000256" key="14">
    <source>
        <dbReference type="ARBA" id="ARBA00023254"/>
    </source>
</evidence>
<evidence type="ECO:0000256" key="16">
    <source>
        <dbReference type="ARBA" id="ARBA00030459"/>
    </source>
</evidence>
<dbReference type="Gene3D" id="1.10.1070.11">
    <property type="entry name" value="Phosphatidylinositol 3-/4-kinase, catalytic domain"/>
    <property type="match status" value="1"/>
</dbReference>
<dbReference type="InParanoid" id="G0VK34"/>
<dbReference type="SUPFAM" id="SSF56112">
    <property type="entry name" value="Protein kinase-like (PK-like)"/>
    <property type="match status" value="1"/>
</dbReference>
<dbReference type="CDD" id="cd00892">
    <property type="entry name" value="PIKKc_ATR"/>
    <property type="match status" value="1"/>
</dbReference>
<dbReference type="Pfam" id="PF00454">
    <property type="entry name" value="PI3_PI4_kinase"/>
    <property type="match status" value="1"/>
</dbReference>
<dbReference type="Pfam" id="PF25030">
    <property type="entry name" value="M-HEAT_ATR"/>
    <property type="match status" value="1"/>
</dbReference>
<dbReference type="GO" id="GO:2000105">
    <property type="term" value="P:positive regulation of DNA-templated DNA replication"/>
    <property type="evidence" value="ECO:0007669"/>
    <property type="project" value="EnsemblFungi"/>
</dbReference>
<dbReference type="SMART" id="SM00146">
    <property type="entry name" value="PI3Kc"/>
    <property type="match status" value="1"/>
</dbReference>
<dbReference type="FunFam" id="1.10.1070.11:FF:000033">
    <property type="entry name" value="Serine/threonine-protein kinase MEC1"/>
    <property type="match status" value="1"/>
</dbReference>
<dbReference type="STRING" id="1064592.G0VK34"/>
<dbReference type="InterPro" id="IPR003151">
    <property type="entry name" value="PIK-rel_kinase_FAT"/>
</dbReference>
<dbReference type="GO" id="GO:0006325">
    <property type="term" value="P:chromatin organization"/>
    <property type="evidence" value="ECO:0007669"/>
    <property type="project" value="UniProtKB-KW"/>
</dbReference>
<dbReference type="InterPro" id="IPR000403">
    <property type="entry name" value="PI3/4_kinase_cat_dom"/>
</dbReference>
<evidence type="ECO:0000256" key="11">
    <source>
        <dbReference type="ARBA" id="ARBA00022853"/>
    </source>
</evidence>
<dbReference type="InterPro" id="IPR018936">
    <property type="entry name" value="PI3/4_kinase_CS"/>
</dbReference>
<dbReference type="EC" id="2.7.11.1" evidence="3"/>
<feature type="domain" description="FAT" evidence="21">
    <location>
        <begin position="1406"/>
        <end position="1950"/>
    </location>
</feature>
<dbReference type="Pfam" id="PF08064">
    <property type="entry name" value="UME"/>
    <property type="match status" value="1"/>
</dbReference>
<evidence type="ECO:0000256" key="6">
    <source>
        <dbReference type="ARBA" id="ARBA00022679"/>
    </source>
</evidence>
<dbReference type="InterPro" id="IPR003152">
    <property type="entry name" value="FATC_dom"/>
</dbReference>
<evidence type="ECO:0000256" key="17">
    <source>
        <dbReference type="ARBA" id="ARBA00033001"/>
    </source>
</evidence>
<keyword evidence="7" id="KW-0547">Nucleotide-binding</keyword>
<keyword evidence="6" id="KW-0808">Transferase</keyword>
<evidence type="ECO:0000256" key="4">
    <source>
        <dbReference type="ARBA" id="ARBA00021345"/>
    </source>
</evidence>
<dbReference type="GO" id="GO:0005694">
    <property type="term" value="C:chromosome"/>
    <property type="evidence" value="ECO:0007669"/>
    <property type="project" value="TreeGrafter"/>
</dbReference>
<dbReference type="GO" id="GO:0000722">
    <property type="term" value="P:telomere maintenance via recombination"/>
    <property type="evidence" value="ECO:0007669"/>
    <property type="project" value="EnsemblFungi"/>
</dbReference>
<sequence>MDSHLRYLDELILAIQELGFDPKDRKNNDSLISPTIASNEEDAKNCKILNTLMENLQEDSESSIMKNDEVFAKTLEALDSLLTKRPYLLYPPSKLAVGEYKGIVNLMDKFLEVSIVNFDIKHRLWFLRKKLGTWCNKCSLLYGERSKRAIASYLKTKLTDTEKHAVTVLSGQCETPQFFSSLKQIWILSYWLCSPANIFGRSLLYLDSSIGMNRWDLEFQRLMRIIFYLFNSVNLNSQEYLKIQRRYLSLIVSYLSVNSTIFSERQGPAISSTDQLRFVLTILHEFYQNKYGNSPTTSTFAKCILRTYILCISLDEKIRDDYLITFMEYFPLVQWPDTGTPLNEDTGRDVHLNPHTFHALLIINFDIRRRLSPQQLLRYDTNNKIWTVDSSHNFITKKINEPFPEKEQQLEKLRTYIIYGFHNPSTKSTLSTTVSALQPGILNRVKNSPELLFNEISVSIQTCLTTNNIKRLILWIKVLGSLTCLESHLNVKRESLEHWTICTMCDSTGSGLSFSKIDSDRHSASTHSHAYQLLKKYFLNNASLEWNESVVAGILFCLQRIFIHFKPPDLVLDSNSSNVLFNFMNKCFTDRSRYIRLISTRLVPLWNINDMNYGTDQHTASLVKFLQNNNRETSIETWTMGWAQLVCTTSGDLFDTLLLKLIDIFNSEDYALQIMITFQIKKLAAQLKKTPYTLLSPILPILLRQLGKSLSVKKYAFQRLNTLLGYSAKTILEMFQRYIVPYAIMQYKEDVFSELASIMCERDPKLLERQKLSLLEKNSRQIFAVALVRHGLFSVETLETLFLNRLPSFDKRYISSYLPDYKTLAEVIKLYKNNEEDDASGSGNKNSVLFSLRFLITNFERDKRHGTKYKLASEWSETQEAQFQKRLQDNVLGIFQVFSSDIHDIEGRTTSYEKLRVVNGICFLIKYASHKSIISALAQISICLQTGLEIKEVRYNAFKCWYLLIDALTDEELSTIIDGPVSFILQNWKTFDLGLRGIIFEILDKIIKEKQLLTRDLKPYITFALIGKEELNLSARDGYFVRTANKIRGNVEFLPIFADNLKSNNKYVINQNLDDLEKYLQRRQKEETLNCFGADHNITTILDALLRTAQHFRTMDDSICEKCAKCISIIGCFDLTKNELTKEKSMNDEIFDFTDETNTIKFLVWVLNDILVPAFWQSENPSKQLFVALVMQESLKYCGLSSKVWDINKMDPMSNEGRLWNKFNTISKTTLYPLLSSLYLAQSWKEYVPLQYPSLTFKDGYRTWIKSLTLDLLKTGTEEEHPLHVFSSLIREDDGSLSKFLLPYIATDIIIKADPGSEYEKIMKNLVLEFTSIFTFDPVGLNHLQLDSLKSCYGTIFKVFEYGKKWITNFKQTYNIKNGSFIIKEEKYSKLLARVESFLSSIEPSLLAQRSLETNSFERSALYLEQCYRQERVNQIVDIGLLKNLQRTYEEIGDIDSIDGMLKTFSTGNLISKIEELQYSKSWKMAQDCFTALSGFSHDNINTTKKLKSLYNRQLYSHVLNNLSFITKDPPMELDTNISEWYRMGIESAILEGGYNQLEEWVTNIETLKHVNDPELVLQYNVSKALLFVKNKNFKQSQLYIKDCFKLLGTHFTSSSNATTLIKKQGLLLKLHGLYDILLLSDANKFQYEDNMSILDLRRRRVGASFEPNHYLLSIRKTYELCMVNDNTKKDLGDTFFKIAQLSRNNTRLDIACESLMYCLENAHPQAELEFAEILWKQGENDRALKLVKEIHEKFRSDPTVSQRDRSEVLLKYTEWLDQSNNSASAQIVEQYDEIFKRDGDWYKPYYSIGLYFSRLLERKKAEGYKTNGQLEYKSIQHFLFALQKNTIKVRENLPKVITFWLDIASESVKEPVGSRKEMLKRVTDDICKVVEGSLVKCPTYIWYTVLTQLLSRLLHNHSKTAKLIGSILLALTKKYPSHILWYISVLLNSSSKERTICGRNIIEEFSKDSSQNQKLITESIDLTLALTRICIQEVKLTPNRSGRSLEKDFKFNMKLAPSSMTVPIRLNLEMLSPVSAENSKSYKPFRNDITFSNFGSSYKVFSSLKKPKQINILGSDGNVYGIMCKKEDVRQDNQYMQFATTMDFLLKKDVDSLKRSLDITTYSVLSLREDCGLLEIVPNVITLRSIFLTKYESLKINYSFKALHEQWQHLEEPEKMDFYKKQLNKFPPVLYQWFLENFPDPITWFNARNRYARSYAVMAMVGHILGLGDRHCENILLDIECGNVLHVDFDCLFEKGKRLPIPELVPFRLTQNLYDALGITGTEGTFKMSSEVTLALTRKNEIALMNIIETIMYDRNLDNSIQKALKVVRNKIRGIDPRDGLVLSVAGQVDTLIQEATVDENLGMMYFGWLPFW</sequence>
<dbReference type="Pfam" id="PF02259">
    <property type="entry name" value="FAT"/>
    <property type="match status" value="1"/>
</dbReference>
<dbReference type="GO" id="GO:0005524">
    <property type="term" value="F:ATP binding"/>
    <property type="evidence" value="ECO:0007669"/>
    <property type="project" value="UniProtKB-KW"/>
</dbReference>
<dbReference type="GeneID" id="96905555"/>
<proteinExistence type="inferred from homology"/>
<keyword evidence="13" id="KW-0539">Nucleus</keyword>
<dbReference type="eggNOG" id="KOG0890">
    <property type="taxonomic scope" value="Eukaryota"/>
</dbReference>
<name>G0VK34_NAUCA</name>
<dbReference type="GO" id="GO:0006281">
    <property type="term" value="P:DNA repair"/>
    <property type="evidence" value="ECO:0007669"/>
    <property type="project" value="UniProtKB-KW"/>
</dbReference>
<protein>
    <recommendedName>
        <fullName evidence="4">Serine/threonine-protein kinase MEC1</fullName>
        <ecNumber evidence="3">2.7.11.1</ecNumber>
    </recommendedName>
    <alternativeName>
        <fullName evidence="17">ATR homolog</fullName>
    </alternativeName>
    <alternativeName>
        <fullName evidence="16">DNA-damage checkpoint kinase MEC1</fullName>
    </alternativeName>
    <alternativeName>
        <fullName evidence="15">Mitosis entry checkpoint protein 1</fullName>
    </alternativeName>
</protein>
<dbReference type="InterPro" id="IPR014009">
    <property type="entry name" value="PIK_FAT"/>
</dbReference>
<dbReference type="OMA" id="YTVYSQM"/>
<dbReference type="Pfam" id="PF25385">
    <property type="entry name" value="HEAT_MEC1_N"/>
    <property type="match status" value="1"/>
</dbReference>
<dbReference type="InterPro" id="IPR016024">
    <property type="entry name" value="ARM-type_fold"/>
</dbReference>
<evidence type="ECO:0000256" key="18">
    <source>
        <dbReference type="ARBA" id="ARBA00047899"/>
    </source>
</evidence>
<accession>G0VK34</accession>
<keyword evidence="8" id="KW-0227">DNA damage</keyword>
<evidence type="ECO:0000256" key="13">
    <source>
        <dbReference type="ARBA" id="ARBA00023242"/>
    </source>
</evidence>
<evidence type="ECO:0000313" key="23">
    <source>
        <dbReference type="EMBL" id="CCC71868.1"/>
    </source>
</evidence>
<dbReference type="InterPro" id="IPR056802">
    <property type="entry name" value="ATR-like_M-HEAT"/>
</dbReference>
<evidence type="ECO:0000259" key="21">
    <source>
        <dbReference type="PROSITE" id="PS51189"/>
    </source>
</evidence>
<reference evidence="23 24" key="1">
    <citation type="journal article" date="2011" name="Proc. Natl. Acad. Sci. U.S.A.">
        <title>Evolutionary erosion of yeast sex chromosomes by mating-type switching accidents.</title>
        <authorList>
            <person name="Gordon J.L."/>
            <person name="Armisen D."/>
            <person name="Proux-Wera E."/>
            <person name="Oheigeartaigh S.S."/>
            <person name="Byrne K.P."/>
            <person name="Wolfe K.H."/>
        </authorList>
    </citation>
    <scope>NUCLEOTIDE SEQUENCE [LARGE SCALE GENOMIC DNA]</scope>
    <source>
        <strain evidence="24">ATCC 76901 / BCRC 22586 / CBS 4309 / NBRC 1992 / NRRL Y-12630</strain>
    </source>
</reference>
<dbReference type="GO" id="GO:0006260">
    <property type="term" value="P:DNA replication"/>
    <property type="evidence" value="ECO:0007669"/>
    <property type="project" value="EnsemblFungi"/>
</dbReference>
<keyword evidence="5" id="KW-0723">Serine/threonine-protein kinase</keyword>
<dbReference type="GO" id="GO:0070310">
    <property type="term" value="C:ATR-ATRIP complex"/>
    <property type="evidence" value="ECO:0007669"/>
    <property type="project" value="EnsemblFungi"/>
</dbReference>
<dbReference type="GO" id="GO:0004674">
    <property type="term" value="F:protein serine/threonine kinase activity"/>
    <property type="evidence" value="ECO:0007669"/>
    <property type="project" value="UniProtKB-KW"/>
</dbReference>
<reference key="2">
    <citation type="submission" date="2011-08" db="EMBL/GenBank/DDBJ databases">
        <title>Genome sequence of Naumovozyma castellii.</title>
        <authorList>
            <person name="Gordon J.L."/>
            <person name="Armisen D."/>
            <person name="Proux-Wera E."/>
            <person name="OhEigeartaigh S.S."/>
            <person name="Byrne K.P."/>
            <person name="Wolfe K.H."/>
        </authorList>
    </citation>
    <scope>NUCLEOTIDE SEQUENCE</scope>
    <source>
        <strain>Type strain:CBS 4309</strain>
    </source>
</reference>
<comment type="similarity">
    <text evidence="2">Belongs to the PI3/PI4-kinase family. ATM subfamily.</text>
</comment>
<dbReference type="SUPFAM" id="SSF48371">
    <property type="entry name" value="ARM repeat"/>
    <property type="match status" value="1"/>
</dbReference>
<evidence type="ECO:0000256" key="3">
    <source>
        <dbReference type="ARBA" id="ARBA00012513"/>
    </source>
</evidence>
<dbReference type="Pfam" id="PF02260">
    <property type="entry name" value="FATC"/>
    <property type="match status" value="1"/>
</dbReference>
<keyword evidence="14" id="KW-0469">Meiosis</keyword>
<dbReference type="InterPro" id="IPR057564">
    <property type="entry name" value="HEAT_ATR"/>
</dbReference>
<dbReference type="Proteomes" id="UP000001640">
    <property type="component" value="Chromosome 9"/>
</dbReference>
<evidence type="ECO:0000313" key="24">
    <source>
        <dbReference type="Proteomes" id="UP000001640"/>
    </source>
</evidence>
<dbReference type="InterPro" id="IPR058681">
    <property type="entry name" value="HEAT_MEC1_N"/>
</dbReference>
<evidence type="ECO:0000256" key="5">
    <source>
        <dbReference type="ARBA" id="ARBA00022527"/>
    </source>
</evidence>
<dbReference type="InterPro" id="IPR011009">
    <property type="entry name" value="Kinase-like_dom_sf"/>
</dbReference>
<evidence type="ECO:0000256" key="9">
    <source>
        <dbReference type="ARBA" id="ARBA00022777"/>
    </source>
</evidence>
<dbReference type="SMART" id="SM00802">
    <property type="entry name" value="UME"/>
    <property type="match status" value="1"/>
</dbReference>
<feature type="domain" description="PI3K/PI4K catalytic" evidence="20">
    <location>
        <begin position="2055"/>
        <end position="2358"/>
    </location>
</feature>
<keyword evidence="12" id="KW-0234">DNA repair</keyword>
<dbReference type="InterPro" id="IPR012993">
    <property type="entry name" value="UME"/>
</dbReference>
<keyword evidence="9" id="KW-0418">Kinase</keyword>
<keyword evidence="24" id="KW-1185">Reference proteome</keyword>
<dbReference type="GO" id="GO:0000077">
    <property type="term" value="P:DNA damage checkpoint signaling"/>
    <property type="evidence" value="ECO:0007669"/>
    <property type="project" value="TreeGrafter"/>
</dbReference>
<dbReference type="OrthoDB" id="381190at2759"/>
<dbReference type="InterPro" id="IPR050517">
    <property type="entry name" value="DDR_Repair_Kinase"/>
</dbReference>
<dbReference type="InterPro" id="IPR036940">
    <property type="entry name" value="PI3/4_kinase_cat_sf"/>
</dbReference>
<comment type="catalytic activity">
    <reaction evidence="18">
        <text>L-threonyl-[protein] + ATP = O-phospho-L-threonyl-[protein] + ADP + H(+)</text>
        <dbReference type="Rhea" id="RHEA:46608"/>
        <dbReference type="Rhea" id="RHEA-COMP:11060"/>
        <dbReference type="Rhea" id="RHEA-COMP:11605"/>
        <dbReference type="ChEBI" id="CHEBI:15378"/>
        <dbReference type="ChEBI" id="CHEBI:30013"/>
        <dbReference type="ChEBI" id="CHEBI:30616"/>
        <dbReference type="ChEBI" id="CHEBI:61977"/>
        <dbReference type="ChEBI" id="CHEBI:456216"/>
        <dbReference type="EC" id="2.7.11.1"/>
    </reaction>
</comment>
<dbReference type="KEGG" id="ncs:NCAS_0I02000"/>
<keyword evidence="11" id="KW-0156">Chromatin regulator</keyword>
<evidence type="ECO:0000256" key="1">
    <source>
        <dbReference type="ARBA" id="ARBA00004123"/>
    </source>
</evidence>
<feature type="domain" description="FATC" evidence="22">
    <location>
        <begin position="2342"/>
        <end position="2374"/>
    </location>
</feature>
<dbReference type="PROSITE" id="PS51189">
    <property type="entry name" value="FAT"/>
    <property type="match status" value="1"/>
</dbReference>
<dbReference type="Pfam" id="PF23593">
    <property type="entry name" value="HEAT_ATR"/>
    <property type="match status" value="1"/>
</dbReference>
<dbReference type="SMART" id="SM01343">
    <property type="entry name" value="FATC"/>
    <property type="match status" value="1"/>
</dbReference>
<dbReference type="Gene3D" id="3.30.1010.10">
    <property type="entry name" value="Phosphatidylinositol 3-kinase Catalytic Subunit, Chain A, domain 4"/>
    <property type="match status" value="1"/>
</dbReference>
<keyword evidence="10" id="KW-0067">ATP-binding</keyword>
<dbReference type="RefSeq" id="XP_003678210.1">
    <property type="nucleotide sequence ID" value="XM_003678162.1"/>
</dbReference>
<dbReference type="EMBL" id="HE576760">
    <property type="protein sequence ID" value="CCC71868.1"/>
    <property type="molecule type" value="Genomic_DNA"/>
</dbReference>
<dbReference type="PROSITE" id="PS00915">
    <property type="entry name" value="PI3_4_KINASE_1"/>
    <property type="match status" value="1"/>
</dbReference>
<evidence type="ECO:0000259" key="22">
    <source>
        <dbReference type="PROSITE" id="PS51190"/>
    </source>
</evidence>
<dbReference type="PROSITE" id="PS51190">
    <property type="entry name" value="FATC"/>
    <property type="match status" value="1"/>
</dbReference>
<dbReference type="PANTHER" id="PTHR11139">
    <property type="entry name" value="ATAXIA TELANGIECTASIA MUTATED ATM -RELATED"/>
    <property type="match status" value="1"/>
</dbReference>
<dbReference type="PROSITE" id="PS00916">
    <property type="entry name" value="PI3_4_KINASE_2"/>
    <property type="match status" value="1"/>
</dbReference>
<comment type="catalytic activity">
    <reaction evidence="19">
        <text>L-seryl-[protein] + ATP = O-phospho-L-seryl-[protein] + ADP + H(+)</text>
        <dbReference type="Rhea" id="RHEA:17989"/>
        <dbReference type="Rhea" id="RHEA-COMP:9863"/>
        <dbReference type="Rhea" id="RHEA-COMP:11604"/>
        <dbReference type="ChEBI" id="CHEBI:15378"/>
        <dbReference type="ChEBI" id="CHEBI:29999"/>
        <dbReference type="ChEBI" id="CHEBI:30616"/>
        <dbReference type="ChEBI" id="CHEBI:83421"/>
        <dbReference type="ChEBI" id="CHEBI:456216"/>
        <dbReference type="EC" id="2.7.11.1"/>
    </reaction>
</comment>
<dbReference type="FunCoup" id="G0VK34">
    <property type="interactions" value="1356"/>
</dbReference>
<dbReference type="PROSITE" id="PS50290">
    <property type="entry name" value="PI3_4_KINASE_3"/>
    <property type="match status" value="1"/>
</dbReference>
<evidence type="ECO:0000256" key="7">
    <source>
        <dbReference type="ARBA" id="ARBA00022741"/>
    </source>
</evidence>
<evidence type="ECO:0000256" key="19">
    <source>
        <dbReference type="ARBA" id="ARBA00048679"/>
    </source>
</evidence>
<evidence type="ECO:0000256" key="8">
    <source>
        <dbReference type="ARBA" id="ARBA00022763"/>
    </source>
</evidence>
<gene>
    <name evidence="23" type="primary">NCAS0I02000</name>
    <name evidence="23" type="ordered locus">NCAS_0I02000</name>
</gene>